<feature type="domain" description="HTH arsR-type" evidence="1">
    <location>
        <begin position="53"/>
        <end position="129"/>
    </location>
</feature>
<organism evidence="2 3">
    <name type="scientific">Archaeoglobus fulgidus (strain ATCC 49558 / DSM 4304 / JCM 9628 / NBRC 100126 / VC-16)</name>
    <dbReference type="NCBI Taxonomy" id="224325"/>
    <lineage>
        <taxon>Archaea</taxon>
        <taxon>Methanobacteriati</taxon>
        <taxon>Methanobacteriota</taxon>
        <taxon>Archaeoglobi</taxon>
        <taxon>Archaeoglobales</taxon>
        <taxon>Archaeoglobaceae</taxon>
        <taxon>Archaeoglobus</taxon>
    </lineage>
</organism>
<dbReference type="HOGENOM" id="CLU_2165258_0_0_2"/>
<proteinExistence type="predicted"/>
<protein>
    <submittedName>
        <fullName evidence="2">Transcriptional regulatory protein, ArsR family</fullName>
    </submittedName>
</protein>
<dbReference type="InterPro" id="IPR011991">
    <property type="entry name" value="ArsR-like_HTH"/>
</dbReference>
<dbReference type="GO" id="GO:0003700">
    <property type="term" value="F:DNA-binding transcription factor activity"/>
    <property type="evidence" value="ECO:0007669"/>
    <property type="project" value="InterPro"/>
</dbReference>
<accession>O28728</accession>
<dbReference type="InterPro" id="IPR001845">
    <property type="entry name" value="HTH_ArsR_DNA-bd_dom"/>
</dbReference>
<dbReference type="EMBL" id="AE000782">
    <property type="protein sequence ID" value="AAB89703.1"/>
    <property type="molecule type" value="Genomic_DNA"/>
</dbReference>
<dbReference type="DNASU" id="1484772"/>
<reference evidence="2 3" key="1">
    <citation type="journal article" date="1997" name="Nature">
        <title>The complete genome sequence of the hyperthermophilic, sulphate-reducing archaeon Archaeoglobus fulgidus.</title>
        <authorList>
            <person name="Klenk H.P."/>
            <person name="Clayton R.A."/>
            <person name="Tomb J."/>
            <person name="White O."/>
            <person name="Nelson K.E."/>
            <person name="Ketchum K.A."/>
            <person name="Dodson R.J."/>
            <person name="Gwinn M."/>
            <person name="Hickey E.K."/>
            <person name="Peterson J.D."/>
            <person name="Richardson D.L."/>
            <person name="Kerlavage A.R."/>
            <person name="Graham D.E."/>
            <person name="Kyrpides N.C."/>
            <person name="Fleischmann R.D."/>
            <person name="Quackenbush J."/>
            <person name="Lee N.H."/>
            <person name="Sutton G.G."/>
            <person name="Gill S."/>
            <person name="Kirkness E.F."/>
            <person name="Dougherty B.A."/>
            <person name="McKenney K."/>
            <person name="Adams M.D."/>
            <person name="Loftus B."/>
            <person name="Peterson S."/>
            <person name="Reich C.I."/>
            <person name="McNeil L.K."/>
            <person name="Badger J.H."/>
            <person name="Glodek A."/>
            <person name="Zhou L."/>
            <person name="Overbeek R."/>
            <person name="Gocayne J.D."/>
            <person name="Weidman J.F."/>
            <person name="McDonald L."/>
            <person name="Utterback T."/>
            <person name="Cotton M.D."/>
            <person name="Spriggs T."/>
            <person name="Artiach P."/>
            <person name="Kaine B.P."/>
            <person name="Sykes S.M."/>
            <person name="Sadow P.W."/>
            <person name="D'Andrea K.P."/>
            <person name="Bowman C."/>
            <person name="Fujii C."/>
            <person name="Garland S.A."/>
            <person name="Mason T.M."/>
            <person name="Olsen G.J."/>
            <person name="Fraser C.M."/>
            <person name="Smith H.O."/>
            <person name="Woese C.R."/>
            <person name="Venter J.C."/>
        </authorList>
    </citation>
    <scope>NUCLEOTIDE SEQUENCE [LARGE SCALE GENOMIC DNA]</scope>
    <source>
        <strain evidence="3">ATCC 49558 / DSM 4304 / JCM 9628 / NBRC 100126 / VC-16</strain>
    </source>
</reference>
<evidence type="ECO:0000313" key="2">
    <source>
        <dbReference type="EMBL" id="AAB89703.1"/>
    </source>
</evidence>
<dbReference type="PIR" id="G69442">
    <property type="entry name" value="G69442"/>
</dbReference>
<dbReference type="KEGG" id="afu:AF_1544"/>
<dbReference type="Proteomes" id="UP000002199">
    <property type="component" value="Chromosome"/>
</dbReference>
<dbReference type="InterPro" id="IPR036390">
    <property type="entry name" value="WH_DNA-bd_sf"/>
</dbReference>
<dbReference type="PaxDb" id="224325-AF_1544"/>
<evidence type="ECO:0000313" key="3">
    <source>
        <dbReference type="Proteomes" id="UP000002199"/>
    </source>
</evidence>
<dbReference type="Pfam" id="PF12840">
    <property type="entry name" value="HTH_20"/>
    <property type="match status" value="1"/>
</dbReference>
<dbReference type="AlphaFoldDB" id="O28728"/>
<dbReference type="CDD" id="cd00090">
    <property type="entry name" value="HTH_ARSR"/>
    <property type="match status" value="1"/>
</dbReference>
<dbReference type="STRING" id="224325.AF_1544"/>
<keyword evidence="3" id="KW-1185">Reference proteome</keyword>
<dbReference type="EnsemblBacteria" id="AAB89703">
    <property type="protein sequence ID" value="AAB89703"/>
    <property type="gene ID" value="AF_1544"/>
</dbReference>
<gene>
    <name evidence="2" type="ordered locus">AF_1544</name>
</gene>
<sequence>MMRYTTWNLHEKINISSENSIIMASDLQKRKKEWLEKLKRDGKLRDPTEDHRIGLRALQHRVRREIIKFIGYGKRSFEEIAEKFNLSEAQARMHLDLLEEALFVESRVENGKKYYYLTPRGEAYLENVEWR</sequence>
<dbReference type="SMART" id="SM00418">
    <property type="entry name" value="HTH_ARSR"/>
    <property type="match status" value="1"/>
</dbReference>
<evidence type="ECO:0000259" key="1">
    <source>
        <dbReference type="SMART" id="SM00418"/>
    </source>
</evidence>
<name>O28728_ARCFU</name>
<dbReference type="SUPFAM" id="SSF46785">
    <property type="entry name" value="Winged helix' DNA-binding domain"/>
    <property type="match status" value="1"/>
</dbReference>
<dbReference type="InterPro" id="IPR036388">
    <property type="entry name" value="WH-like_DNA-bd_sf"/>
</dbReference>
<dbReference type="eggNOG" id="arCOG04439">
    <property type="taxonomic scope" value="Archaea"/>
</dbReference>
<dbReference type="Gene3D" id="1.10.10.10">
    <property type="entry name" value="Winged helix-like DNA-binding domain superfamily/Winged helix DNA-binding domain"/>
    <property type="match status" value="1"/>
</dbReference>